<dbReference type="InterPro" id="IPR025591">
    <property type="entry name" value="RloB"/>
</dbReference>
<evidence type="ECO:0000313" key="1">
    <source>
        <dbReference type="EMBL" id="PSL31974.1"/>
    </source>
</evidence>
<sequence length="311" mass="34998">MSKKKRVPPTSIFIACEGKNTEPIYFEKIKEIVEEDFNLAITIYPDKNDEAHSSHALGLVEEARSRIDEFDEVWAVFDKNGYTKHREAFDLANQQVLGKKVNIAFSSISFEHWVLLHFEKSNTAFPKSKDIIDRLAGCGYFPEYEKKTYIDTFSRLQERTAIALENSAWLEYQKTSSGLLPDTPVYQLNPYTNVGKLVKRLLGIETVFIWSGIGIETTVEDLQITLQYQGLVLSILIENKSNGQYVFNQTNIGQYLQIRDSVGGVNDFSLAATKLIAPGAKESLELSVKSPLAGNIVTFLLKGTKAVIELN</sequence>
<accession>A0A2P8GDC5</accession>
<dbReference type="EMBL" id="PYGK01000004">
    <property type="protein sequence ID" value="PSL31974.1"/>
    <property type="molecule type" value="Genomic_DNA"/>
</dbReference>
<protein>
    <submittedName>
        <fullName evidence="1">RloB-like protein</fullName>
    </submittedName>
</protein>
<organism evidence="1 2">
    <name type="scientific">Chitinophaga ginsengisoli</name>
    <dbReference type="NCBI Taxonomy" id="363837"/>
    <lineage>
        <taxon>Bacteria</taxon>
        <taxon>Pseudomonadati</taxon>
        <taxon>Bacteroidota</taxon>
        <taxon>Chitinophagia</taxon>
        <taxon>Chitinophagales</taxon>
        <taxon>Chitinophagaceae</taxon>
        <taxon>Chitinophaga</taxon>
    </lineage>
</organism>
<evidence type="ECO:0000313" key="2">
    <source>
        <dbReference type="Proteomes" id="UP000240978"/>
    </source>
</evidence>
<gene>
    <name evidence="1" type="ORF">CLV42_104275</name>
</gene>
<dbReference type="AlphaFoldDB" id="A0A2P8GDC5"/>
<keyword evidence="2" id="KW-1185">Reference proteome</keyword>
<proteinExistence type="predicted"/>
<dbReference type="RefSeq" id="WP_106602194.1">
    <property type="nucleotide sequence ID" value="NZ_PYGK01000004.1"/>
</dbReference>
<dbReference type="Pfam" id="PF13707">
    <property type="entry name" value="RloB"/>
    <property type="match status" value="1"/>
</dbReference>
<name>A0A2P8GDC5_9BACT</name>
<comment type="caution">
    <text evidence="1">The sequence shown here is derived from an EMBL/GenBank/DDBJ whole genome shotgun (WGS) entry which is preliminary data.</text>
</comment>
<reference evidence="1 2" key="1">
    <citation type="submission" date="2018-03" db="EMBL/GenBank/DDBJ databases">
        <title>Genomic Encyclopedia of Archaeal and Bacterial Type Strains, Phase II (KMG-II): from individual species to whole genera.</title>
        <authorList>
            <person name="Goeker M."/>
        </authorList>
    </citation>
    <scope>NUCLEOTIDE SEQUENCE [LARGE SCALE GENOMIC DNA]</scope>
    <source>
        <strain evidence="1 2">DSM 18107</strain>
    </source>
</reference>
<dbReference type="Proteomes" id="UP000240978">
    <property type="component" value="Unassembled WGS sequence"/>
</dbReference>
<dbReference type="OrthoDB" id="9796523at2"/>